<dbReference type="SUPFAM" id="SSF51316">
    <property type="entry name" value="Mss4-like"/>
    <property type="match status" value="1"/>
</dbReference>
<accession>A0A9P3GBB2</accession>
<protein>
    <submittedName>
        <fullName evidence="5">GFA domain-containing protein</fullName>
    </submittedName>
</protein>
<evidence type="ECO:0000313" key="5">
    <source>
        <dbReference type="EMBL" id="GJE91490.1"/>
    </source>
</evidence>
<dbReference type="GO" id="GO:0046872">
    <property type="term" value="F:metal ion binding"/>
    <property type="evidence" value="ECO:0007669"/>
    <property type="project" value="UniProtKB-KW"/>
</dbReference>
<evidence type="ECO:0000256" key="1">
    <source>
        <dbReference type="ARBA" id="ARBA00005495"/>
    </source>
</evidence>
<evidence type="ECO:0000313" key="6">
    <source>
        <dbReference type="Proteomes" id="UP000703269"/>
    </source>
</evidence>
<evidence type="ECO:0000256" key="2">
    <source>
        <dbReference type="ARBA" id="ARBA00022723"/>
    </source>
</evidence>
<dbReference type="InterPro" id="IPR006913">
    <property type="entry name" value="CENP-V/GFA"/>
</dbReference>
<dbReference type="PROSITE" id="PS51891">
    <property type="entry name" value="CENP_V_GFA"/>
    <property type="match status" value="1"/>
</dbReference>
<dbReference type="Gene3D" id="2.170.150.70">
    <property type="match status" value="1"/>
</dbReference>
<dbReference type="GO" id="GO:0016846">
    <property type="term" value="F:carbon-sulfur lyase activity"/>
    <property type="evidence" value="ECO:0007669"/>
    <property type="project" value="InterPro"/>
</dbReference>
<dbReference type="AlphaFoldDB" id="A0A9P3GBB2"/>
<dbReference type="PANTHER" id="PTHR28620:SF1">
    <property type="entry name" value="CENP-V_GFA DOMAIN-CONTAINING PROTEIN"/>
    <property type="match status" value="1"/>
</dbReference>
<comment type="similarity">
    <text evidence="1">Belongs to the Gfa family.</text>
</comment>
<keyword evidence="6" id="KW-1185">Reference proteome</keyword>
<evidence type="ECO:0000256" key="3">
    <source>
        <dbReference type="ARBA" id="ARBA00022833"/>
    </source>
</evidence>
<evidence type="ECO:0000259" key="4">
    <source>
        <dbReference type="PROSITE" id="PS51891"/>
    </source>
</evidence>
<sequence length="125" mass="14266">MSTPPEKEYTGGCHCQKFQYKFTQPAFENGEREIDRCTCSICVQKGAVWAMTPEAQFALTKGTLAELTLYEFHKRVFKHYFCPVCGVQIILTVPRDGMVYVNVRTTDGVDVERVRCKVFDGKNLL</sequence>
<dbReference type="InterPro" id="IPR052355">
    <property type="entry name" value="CENP-V-like"/>
</dbReference>
<reference evidence="5 6" key="1">
    <citation type="submission" date="2021-08" db="EMBL/GenBank/DDBJ databases">
        <title>Draft Genome Sequence of Phanerochaete sordida strain YK-624.</title>
        <authorList>
            <person name="Mori T."/>
            <person name="Dohra H."/>
            <person name="Suzuki T."/>
            <person name="Kawagishi H."/>
            <person name="Hirai H."/>
        </authorList>
    </citation>
    <scope>NUCLEOTIDE SEQUENCE [LARGE SCALE GENOMIC DNA]</scope>
    <source>
        <strain evidence="5 6">YK-624</strain>
    </source>
</reference>
<keyword evidence="2" id="KW-0479">Metal-binding</keyword>
<keyword evidence="3" id="KW-0862">Zinc</keyword>
<dbReference type="InterPro" id="IPR011057">
    <property type="entry name" value="Mss4-like_sf"/>
</dbReference>
<name>A0A9P3GBB2_9APHY</name>
<organism evidence="5 6">
    <name type="scientific">Phanerochaete sordida</name>
    <dbReference type="NCBI Taxonomy" id="48140"/>
    <lineage>
        <taxon>Eukaryota</taxon>
        <taxon>Fungi</taxon>
        <taxon>Dikarya</taxon>
        <taxon>Basidiomycota</taxon>
        <taxon>Agaricomycotina</taxon>
        <taxon>Agaricomycetes</taxon>
        <taxon>Polyporales</taxon>
        <taxon>Phanerochaetaceae</taxon>
        <taxon>Phanerochaete</taxon>
    </lineage>
</organism>
<dbReference type="OrthoDB" id="2784029at2759"/>
<feature type="domain" description="CENP-V/GFA" evidence="4">
    <location>
        <begin position="9"/>
        <end position="125"/>
    </location>
</feature>
<proteinExistence type="inferred from homology"/>
<dbReference type="Proteomes" id="UP000703269">
    <property type="component" value="Unassembled WGS sequence"/>
</dbReference>
<dbReference type="EMBL" id="BPQB01000021">
    <property type="protein sequence ID" value="GJE91490.1"/>
    <property type="molecule type" value="Genomic_DNA"/>
</dbReference>
<comment type="caution">
    <text evidence="5">The sequence shown here is derived from an EMBL/GenBank/DDBJ whole genome shotgun (WGS) entry which is preliminary data.</text>
</comment>
<dbReference type="Pfam" id="PF04828">
    <property type="entry name" value="GFA"/>
    <property type="match status" value="1"/>
</dbReference>
<dbReference type="PANTHER" id="PTHR28620">
    <property type="entry name" value="CENTROMERE PROTEIN V"/>
    <property type="match status" value="1"/>
</dbReference>
<gene>
    <name evidence="5" type="ORF">PsYK624_076400</name>
</gene>